<keyword evidence="1" id="KW-0732">Signal</keyword>
<dbReference type="PROSITE" id="PS51257">
    <property type="entry name" value="PROKAR_LIPOPROTEIN"/>
    <property type="match status" value="1"/>
</dbReference>
<dbReference type="AlphaFoldDB" id="A0A172TB94"/>
<evidence type="ECO:0000313" key="4">
    <source>
        <dbReference type="Proteomes" id="UP000077363"/>
    </source>
</evidence>
<dbReference type="Proteomes" id="UP000077363">
    <property type="component" value="Chromosome"/>
</dbReference>
<evidence type="ECO:0000256" key="1">
    <source>
        <dbReference type="SAM" id="SignalP"/>
    </source>
</evidence>
<sequence length="163" mass="17527">MRSLLVLGALSLTLSACTVSVRPNLGLSGSSSNLITSVRPDRGEGGNYVVGEALRLSVTTRTAGYVTLLALNAGGAANVLVRDAYVQAGTTTFPRAQDGVTYNVAAPRGLQRVRVLFTRVRPTTDLVLGGVYDGNRWNRASDEYLNNYAPADRDVQETYLYVR</sequence>
<dbReference type="PATRIC" id="fig|1182568.3.peg.2332"/>
<organism evidence="3 4">
    <name type="scientific">Deinococcus puniceus</name>
    <dbReference type="NCBI Taxonomy" id="1182568"/>
    <lineage>
        <taxon>Bacteria</taxon>
        <taxon>Thermotogati</taxon>
        <taxon>Deinococcota</taxon>
        <taxon>Deinococci</taxon>
        <taxon>Deinococcales</taxon>
        <taxon>Deinococcaceae</taxon>
        <taxon>Deinococcus</taxon>
    </lineage>
</organism>
<dbReference type="STRING" id="1182568.SU48_11245"/>
<dbReference type="Pfam" id="PF14326">
    <property type="entry name" value="DUF4384"/>
    <property type="match status" value="1"/>
</dbReference>
<dbReference type="EMBL" id="CP011387">
    <property type="protein sequence ID" value="ANE44242.1"/>
    <property type="molecule type" value="Genomic_DNA"/>
</dbReference>
<evidence type="ECO:0000313" key="3">
    <source>
        <dbReference type="EMBL" id="ANE44242.1"/>
    </source>
</evidence>
<feature type="domain" description="DUF4384" evidence="2">
    <location>
        <begin position="48"/>
        <end position="119"/>
    </location>
</feature>
<reference evidence="3 4" key="1">
    <citation type="submission" date="2015-01" db="EMBL/GenBank/DDBJ databases">
        <title>Deinococcus puniceus/DY1/ whole genome sequencing.</title>
        <authorList>
            <person name="Kim M.K."/>
            <person name="Srinivasan S."/>
            <person name="Lee J.-J."/>
        </authorList>
    </citation>
    <scope>NUCLEOTIDE SEQUENCE [LARGE SCALE GENOMIC DNA]</scope>
    <source>
        <strain evidence="3 4">DY1</strain>
    </source>
</reference>
<dbReference type="OrthoDB" id="68403at2"/>
<keyword evidence="4" id="KW-1185">Reference proteome</keyword>
<gene>
    <name evidence="3" type="ORF">SU48_11245</name>
</gene>
<feature type="chain" id="PRO_5008000589" description="DUF4384 domain-containing protein" evidence="1">
    <location>
        <begin position="19"/>
        <end position="163"/>
    </location>
</feature>
<accession>A0A172TB94</accession>
<dbReference type="InterPro" id="IPR025493">
    <property type="entry name" value="DUF4384"/>
</dbReference>
<dbReference type="RefSeq" id="WP_064015329.1">
    <property type="nucleotide sequence ID" value="NZ_CP011387.1"/>
</dbReference>
<protein>
    <recommendedName>
        <fullName evidence="2">DUF4384 domain-containing protein</fullName>
    </recommendedName>
</protein>
<feature type="signal peptide" evidence="1">
    <location>
        <begin position="1"/>
        <end position="18"/>
    </location>
</feature>
<dbReference type="KEGG" id="dpu:SU48_11245"/>
<name>A0A172TB94_9DEIO</name>
<proteinExistence type="predicted"/>
<evidence type="ECO:0000259" key="2">
    <source>
        <dbReference type="Pfam" id="PF14326"/>
    </source>
</evidence>